<organism evidence="2 3">
    <name type="scientific">Fusarium vanettenii (strain ATCC MYA-4622 / CBS 123669 / FGSC 9596 / NRRL 45880 / 77-13-4)</name>
    <name type="common">Fusarium solani subsp. pisi</name>
    <dbReference type="NCBI Taxonomy" id="660122"/>
    <lineage>
        <taxon>Eukaryota</taxon>
        <taxon>Fungi</taxon>
        <taxon>Dikarya</taxon>
        <taxon>Ascomycota</taxon>
        <taxon>Pezizomycotina</taxon>
        <taxon>Sordariomycetes</taxon>
        <taxon>Hypocreomycetidae</taxon>
        <taxon>Hypocreales</taxon>
        <taxon>Nectriaceae</taxon>
        <taxon>Fusarium</taxon>
        <taxon>Fusarium solani species complex</taxon>
        <taxon>Fusarium vanettenii</taxon>
    </lineage>
</organism>
<dbReference type="eggNOG" id="ENOG502RQJ5">
    <property type="taxonomic scope" value="Eukaryota"/>
</dbReference>
<dbReference type="InterPro" id="IPR022190">
    <property type="entry name" value="DUF3716"/>
</dbReference>
<sequence length="326" mass="37012">MSVPLPHEVLATKRRNLLPNIQAVAETQISHSDFQKGTSSQWSDRGGFKITPQEAKNARLPQARSQILSALDALSDQMIKQIRECLKVWICSRFALDRDGYPLYVELAFNDSPGENPKAHAKMFFERCGTPDKVIGELVSLISKRPLQPIYIPADFAHPRGWFFKQLISRPEHRKALGIALLGHRNPILCRHCCQSYLTNISWNKEHILYPFSTCVSIKGFMNGKCANCVWHQKPCEWEFMTGYQPKSATEGPLEWPLLGKETPANPPDEVSIDQLNPMSCPRISCEYPSIDGSAETDRQLLDELRGPALEERADETGFWEAMRFE</sequence>
<dbReference type="Proteomes" id="UP000005206">
    <property type="component" value="Chromosome 6"/>
</dbReference>
<dbReference type="GeneID" id="9671250"/>
<dbReference type="VEuPathDB" id="FungiDB:NECHADRAFT_77984"/>
<evidence type="ECO:0000313" key="2">
    <source>
        <dbReference type="EMBL" id="EEU47499.1"/>
    </source>
</evidence>
<dbReference type="AlphaFoldDB" id="C7YMT0"/>
<name>C7YMT0_FUSV7</name>
<dbReference type="Pfam" id="PF12511">
    <property type="entry name" value="DUF3716"/>
    <property type="match status" value="1"/>
</dbReference>
<protein>
    <submittedName>
        <fullName evidence="2">Uncharacterized protein</fullName>
    </submittedName>
</protein>
<dbReference type="VEuPathDB" id="FungiDB:NECHADRAFT_81978"/>
<dbReference type="OrthoDB" id="5001282at2759"/>
<evidence type="ECO:0000313" key="1">
    <source>
        <dbReference type="EMBL" id="EEU39216.1"/>
    </source>
</evidence>
<dbReference type="RefSeq" id="XP_003044929.1">
    <property type="nucleotide sequence ID" value="XM_003044883.1"/>
</dbReference>
<keyword evidence="3" id="KW-1185">Reference proteome</keyword>
<reference evidence="2 3" key="1">
    <citation type="journal article" date="2009" name="PLoS Genet.">
        <title>The genome of Nectria haematococca: contribution of supernumerary chromosomes to gene expansion.</title>
        <authorList>
            <person name="Coleman J.J."/>
            <person name="Rounsley S.D."/>
            <person name="Rodriguez-Carres M."/>
            <person name="Kuo A."/>
            <person name="Wasmann C.C."/>
            <person name="Grimwood J."/>
            <person name="Schmutz J."/>
            <person name="Taga M."/>
            <person name="White G.J."/>
            <person name="Zhou S."/>
            <person name="Schwartz D.C."/>
            <person name="Freitag M."/>
            <person name="Ma L.J."/>
            <person name="Danchin E.G."/>
            <person name="Henrissat B."/>
            <person name="Coutinho P.M."/>
            <person name="Nelson D.R."/>
            <person name="Straney D."/>
            <person name="Napoli C.A."/>
            <person name="Barker B.M."/>
            <person name="Gribskov M."/>
            <person name="Rep M."/>
            <person name="Kroken S."/>
            <person name="Molnar I."/>
            <person name="Rensing C."/>
            <person name="Kennell J.C."/>
            <person name="Zamora J."/>
            <person name="Farman M.L."/>
            <person name="Selker E.U."/>
            <person name="Salamov A."/>
            <person name="Shapiro H."/>
            <person name="Pangilinan J."/>
            <person name="Lindquist E."/>
            <person name="Lamers C."/>
            <person name="Grigoriev I.V."/>
            <person name="Geiser D.M."/>
            <person name="Covert S.F."/>
            <person name="Temporini E."/>
            <person name="Vanetten H.D."/>
        </authorList>
    </citation>
    <scope>NUCLEOTIDE SEQUENCE [LARGE SCALE GENOMIC DNA]</scope>
    <source>
        <strain evidence="2">77-13-4</strain>
        <strain evidence="3">ATCC MYA-4622 / CBS 123669 / FGSC 9596 / NRRL 45880 / 77-13-4</strain>
    </source>
</reference>
<dbReference type="EMBL" id="GG698912">
    <property type="protein sequence ID" value="EEU39216.1"/>
    <property type="molecule type" value="Genomic_DNA"/>
</dbReference>
<dbReference type="RefSeq" id="XP_003053212.1">
    <property type="nucleotide sequence ID" value="XM_003053166.1"/>
</dbReference>
<dbReference type="GeneID" id="9672285"/>
<dbReference type="EMBL" id="GG698897">
    <property type="protein sequence ID" value="EEU47499.1"/>
    <property type="molecule type" value="Genomic_DNA"/>
</dbReference>
<dbReference type="KEGG" id="nhe:NECHADRAFT_77984"/>
<evidence type="ECO:0000313" key="3">
    <source>
        <dbReference type="Proteomes" id="UP000005206"/>
    </source>
</evidence>
<dbReference type="HOGENOM" id="CLU_852823_0_0_1"/>
<gene>
    <name evidence="2" type="ORF">NECHADRAFT_77984</name>
    <name evidence="1" type="ORF">NECHADRAFT_81978</name>
</gene>
<dbReference type="Proteomes" id="UP000005206">
    <property type="component" value="Chromosome 3"/>
</dbReference>
<dbReference type="KEGG" id="nhe:NECHADRAFT_81978"/>
<accession>C7YMT0</accession>
<proteinExistence type="predicted"/>